<comment type="caution">
    <text evidence="7">The sequence shown here is derived from an EMBL/GenBank/DDBJ whole genome shotgun (WGS) entry which is preliminary data.</text>
</comment>
<protein>
    <recommendedName>
        <fullName evidence="6">Putative mRNA interferase YoeB</fullName>
    </recommendedName>
</protein>
<dbReference type="GO" id="GO:0006401">
    <property type="term" value="P:RNA catabolic process"/>
    <property type="evidence" value="ECO:0007669"/>
    <property type="project" value="InterPro"/>
</dbReference>
<dbReference type="RefSeq" id="WP_103805870.1">
    <property type="nucleotide sequence ID" value="NZ_PQVG01000004.1"/>
</dbReference>
<reference evidence="7 8" key="1">
    <citation type="submission" date="2018-01" db="EMBL/GenBank/DDBJ databases">
        <authorList>
            <person name="Gaut B.S."/>
            <person name="Morton B.R."/>
            <person name="Clegg M.T."/>
            <person name="Duvall M.R."/>
        </authorList>
    </citation>
    <scope>NUCLEOTIDE SEQUENCE [LARGE SCALE GENOMIC DNA]</scope>
    <source>
        <strain evidence="7 8">HR-AY</strain>
    </source>
</reference>
<dbReference type="InterPro" id="IPR009614">
    <property type="entry name" value="YoeB_toxin"/>
</dbReference>
<proteinExistence type="inferred from homology"/>
<dbReference type="InterPro" id="IPR035093">
    <property type="entry name" value="RelE/ParE_toxin_dom_sf"/>
</dbReference>
<evidence type="ECO:0000256" key="2">
    <source>
        <dbReference type="ARBA" id="ARBA00022649"/>
    </source>
</evidence>
<evidence type="ECO:0000256" key="5">
    <source>
        <dbReference type="ARBA" id="ARBA00022801"/>
    </source>
</evidence>
<evidence type="ECO:0000256" key="3">
    <source>
        <dbReference type="ARBA" id="ARBA00022722"/>
    </source>
</evidence>
<dbReference type="Pfam" id="PF06769">
    <property type="entry name" value="YoeB_toxin"/>
    <property type="match status" value="1"/>
</dbReference>
<sequence length="90" mass="10497">MQIDFSSKAKADLNFWIKSGNKSVLNKIYSLIEDIQLHPFEGIGKPEPLKHNLSGYWSRRINQEHRIIYEIIDENTVNILSIISLKGHYE</sequence>
<evidence type="ECO:0000256" key="6">
    <source>
        <dbReference type="ARBA" id="ARBA00030388"/>
    </source>
</evidence>
<dbReference type="Gene3D" id="3.30.2310.20">
    <property type="entry name" value="RelE-like"/>
    <property type="match status" value="1"/>
</dbReference>
<keyword evidence="3" id="KW-0540">Nuclease</keyword>
<keyword evidence="8" id="KW-1185">Reference proteome</keyword>
<dbReference type="EMBL" id="PQVG01000004">
    <property type="protein sequence ID" value="POY39982.1"/>
    <property type="molecule type" value="Genomic_DNA"/>
</dbReference>
<evidence type="ECO:0000313" key="8">
    <source>
        <dbReference type="Proteomes" id="UP000237310"/>
    </source>
</evidence>
<dbReference type="PANTHER" id="PTHR38039">
    <property type="entry name" value="TOXIN YOEB"/>
    <property type="match status" value="1"/>
</dbReference>
<dbReference type="GO" id="GO:0045892">
    <property type="term" value="P:negative regulation of DNA-templated transcription"/>
    <property type="evidence" value="ECO:0007669"/>
    <property type="project" value="TreeGrafter"/>
</dbReference>
<dbReference type="SUPFAM" id="SSF143011">
    <property type="entry name" value="RelE-like"/>
    <property type="match status" value="1"/>
</dbReference>
<evidence type="ECO:0000256" key="1">
    <source>
        <dbReference type="ARBA" id="ARBA00008172"/>
    </source>
</evidence>
<dbReference type="GO" id="GO:0004519">
    <property type="term" value="F:endonuclease activity"/>
    <property type="evidence" value="ECO:0007669"/>
    <property type="project" value="UniProtKB-KW"/>
</dbReference>
<gene>
    <name evidence="7" type="ORF">C3L50_09140</name>
</gene>
<keyword evidence="4" id="KW-0255">Endonuclease</keyword>
<accession>A0A2S5AC56</accession>
<keyword evidence="5" id="KW-0378">Hydrolase</keyword>
<comment type="similarity">
    <text evidence="1">Belongs to the YoeB family.</text>
</comment>
<name>A0A2S5AC56_9FLAO</name>
<dbReference type="GO" id="GO:0016787">
    <property type="term" value="F:hydrolase activity"/>
    <property type="evidence" value="ECO:0007669"/>
    <property type="project" value="UniProtKB-KW"/>
</dbReference>
<dbReference type="Proteomes" id="UP000237310">
    <property type="component" value="Unassembled WGS sequence"/>
</dbReference>
<dbReference type="OrthoDB" id="9801102at2"/>
<organism evidence="7 8">
    <name type="scientific">Flavobacterium alvei</name>
    <dbReference type="NCBI Taxonomy" id="2080416"/>
    <lineage>
        <taxon>Bacteria</taxon>
        <taxon>Pseudomonadati</taxon>
        <taxon>Bacteroidota</taxon>
        <taxon>Flavobacteriia</taxon>
        <taxon>Flavobacteriales</taxon>
        <taxon>Flavobacteriaceae</taxon>
        <taxon>Flavobacterium</taxon>
    </lineage>
</organism>
<keyword evidence="2" id="KW-1277">Toxin-antitoxin system</keyword>
<evidence type="ECO:0000256" key="4">
    <source>
        <dbReference type="ARBA" id="ARBA00022759"/>
    </source>
</evidence>
<dbReference type="AlphaFoldDB" id="A0A2S5AC56"/>
<dbReference type="PANTHER" id="PTHR38039:SF1">
    <property type="entry name" value="TOXIN YOEB"/>
    <property type="match status" value="1"/>
</dbReference>
<evidence type="ECO:0000313" key="7">
    <source>
        <dbReference type="EMBL" id="POY39982.1"/>
    </source>
</evidence>
<dbReference type="NCBIfam" id="TIGR02116">
    <property type="entry name" value="toxin_Txe_YoeB"/>
    <property type="match status" value="1"/>
</dbReference>